<keyword evidence="3" id="KW-1185">Reference proteome</keyword>
<organism evidence="3 4">
    <name type="scientific">Ceratosolen solmsi marchali</name>
    <dbReference type="NCBI Taxonomy" id="326594"/>
    <lineage>
        <taxon>Eukaryota</taxon>
        <taxon>Metazoa</taxon>
        <taxon>Ecdysozoa</taxon>
        <taxon>Arthropoda</taxon>
        <taxon>Hexapoda</taxon>
        <taxon>Insecta</taxon>
        <taxon>Pterygota</taxon>
        <taxon>Neoptera</taxon>
        <taxon>Endopterygota</taxon>
        <taxon>Hymenoptera</taxon>
        <taxon>Apocrita</taxon>
        <taxon>Proctotrupomorpha</taxon>
        <taxon>Chalcidoidea</taxon>
        <taxon>Agaonidae</taxon>
        <taxon>Agaoninae</taxon>
        <taxon>Ceratosolen</taxon>
    </lineage>
</organism>
<sequence length="131" mass="14254">MLNSDSVAKMTKLLAFIILVLAAVTVNAQNQATNRNQFVGQAFDEIVVSSDLSVRRKSKENRQGKQLLTNVPSGTTSPPGKSTALASKLVLSDGSSVTPERRKRRGVDPSGNVPRELKLGMMEYLLRSQQL</sequence>
<proteinExistence type="predicted"/>
<evidence type="ECO:0000313" key="4">
    <source>
        <dbReference type="RefSeq" id="XP_011495793.1"/>
    </source>
</evidence>
<accession>A0AAJ6YCY7</accession>
<dbReference type="RefSeq" id="XP_011495793.1">
    <property type="nucleotide sequence ID" value="XM_011497491.1"/>
</dbReference>
<feature type="chain" id="PRO_5042583302" evidence="2">
    <location>
        <begin position="29"/>
        <end position="131"/>
    </location>
</feature>
<dbReference type="AlphaFoldDB" id="A0AAJ6YCY7"/>
<name>A0AAJ6YCY7_9HYME</name>
<dbReference type="KEGG" id="csol:105360558"/>
<evidence type="ECO:0000256" key="2">
    <source>
        <dbReference type="SAM" id="SignalP"/>
    </source>
</evidence>
<feature type="signal peptide" evidence="2">
    <location>
        <begin position="1"/>
        <end position="28"/>
    </location>
</feature>
<reference evidence="4" key="1">
    <citation type="submission" date="2025-08" db="UniProtKB">
        <authorList>
            <consortium name="RefSeq"/>
        </authorList>
    </citation>
    <scope>IDENTIFICATION</scope>
</reference>
<keyword evidence="2" id="KW-0732">Signal</keyword>
<gene>
    <name evidence="4" type="primary">LOC105360558</name>
</gene>
<feature type="region of interest" description="Disordered" evidence="1">
    <location>
        <begin position="54"/>
        <end position="114"/>
    </location>
</feature>
<dbReference type="GeneID" id="105360558"/>
<feature type="compositionally biased region" description="Polar residues" evidence="1">
    <location>
        <begin position="64"/>
        <end position="80"/>
    </location>
</feature>
<protein>
    <submittedName>
        <fullName evidence="4">Uncharacterized protein LOC105360558</fullName>
    </submittedName>
</protein>
<evidence type="ECO:0000256" key="1">
    <source>
        <dbReference type="SAM" id="MobiDB-lite"/>
    </source>
</evidence>
<dbReference type="Proteomes" id="UP000695007">
    <property type="component" value="Unplaced"/>
</dbReference>
<evidence type="ECO:0000313" key="3">
    <source>
        <dbReference type="Proteomes" id="UP000695007"/>
    </source>
</evidence>